<evidence type="ECO:0000256" key="4">
    <source>
        <dbReference type="ARBA" id="ARBA00020963"/>
    </source>
</evidence>
<dbReference type="Gene3D" id="1.20.1200.10">
    <property type="entry name" value="Cobalamin adenosyltransferase-like"/>
    <property type="match status" value="1"/>
</dbReference>
<dbReference type="UniPathway" id="UPA00148">
    <property type="reaction ID" value="UER00233"/>
</dbReference>
<comment type="similarity">
    <text evidence="2 14">Belongs to the Cob(I)alamin adenosyltransferase family.</text>
</comment>
<dbReference type="GO" id="GO:0009236">
    <property type="term" value="P:cobalamin biosynthetic process"/>
    <property type="evidence" value="ECO:0007669"/>
    <property type="project" value="UniProtKB-UniRule"/>
</dbReference>
<dbReference type="EC" id="2.5.1.17" evidence="3 14"/>
<evidence type="ECO:0000256" key="3">
    <source>
        <dbReference type="ARBA" id="ARBA00012454"/>
    </source>
</evidence>
<accession>A0A143YGP9</accession>
<evidence type="ECO:0000259" key="15">
    <source>
        <dbReference type="Pfam" id="PF01923"/>
    </source>
</evidence>
<dbReference type="GO" id="GO:0005524">
    <property type="term" value="F:ATP binding"/>
    <property type="evidence" value="ECO:0007669"/>
    <property type="project" value="UniProtKB-UniRule"/>
</dbReference>
<evidence type="ECO:0000256" key="10">
    <source>
        <dbReference type="ARBA" id="ARBA00033334"/>
    </source>
</evidence>
<dbReference type="AlphaFoldDB" id="A0A143YGP9"/>
<evidence type="ECO:0000256" key="1">
    <source>
        <dbReference type="ARBA" id="ARBA00005121"/>
    </source>
</evidence>
<sequence length="203" mass="23474">MKYKIYTRTGDKGKTRLGGGQAVSKNAKRVEAYGEIDNLNSWFGLVQSKVDIGEDVKADIALIQQFLFDCSTDLSIPKGYREYKMTKEHIVWLESRIDNYSEEPEETQYFIIPGGTELAGWFHILRTTTRNAERRIVDFLEEEPEEVNPFVLQFINRLSDYLFILARVANARKGVPDVPYERSEKVFRVANPEPRERKGSNDK</sequence>
<evidence type="ECO:0000256" key="13">
    <source>
        <dbReference type="ARBA" id="ARBA00048692"/>
    </source>
</evidence>
<keyword evidence="8 14" id="KW-0067">ATP-binding</keyword>
<comment type="catalytic activity">
    <reaction evidence="12 14">
        <text>2 cob(II)yrinate a,c diamide + reduced [electron-transfer flavoprotein] + 2 ATP = 2 adenosylcob(III)yrinate a,c-diamide + 2 triphosphate + oxidized [electron-transfer flavoprotein] + 3 H(+)</text>
        <dbReference type="Rhea" id="RHEA:11528"/>
        <dbReference type="Rhea" id="RHEA-COMP:10685"/>
        <dbReference type="Rhea" id="RHEA-COMP:10686"/>
        <dbReference type="ChEBI" id="CHEBI:15378"/>
        <dbReference type="ChEBI" id="CHEBI:18036"/>
        <dbReference type="ChEBI" id="CHEBI:30616"/>
        <dbReference type="ChEBI" id="CHEBI:57692"/>
        <dbReference type="ChEBI" id="CHEBI:58307"/>
        <dbReference type="ChEBI" id="CHEBI:58503"/>
        <dbReference type="ChEBI" id="CHEBI:58537"/>
        <dbReference type="EC" id="2.5.1.17"/>
    </reaction>
</comment>
<name>A0A143YGP9_9LACT</name>
<dbReference type="InterPro" id="IPR029499">
    <property type="entry name" value="PduO-typ"/>
</dbReference>
<organism evidence="16 17">
    <name type="scientific">Trichococcus palustris</name>
    <dbReference type="NCBI Taxonomy" id="140314"/>
    <lineage>
        <taxon>Bacteria</taxon>
        <taxon>Bacillati</taxon>
        <taxon>Bacillota</taxon>
        <taxon>Bacilli</taxon>
        <taxon>Lactobacillales</taxon>
        <taxon>Carnobacteriaceae</taxon>
        <taxon>Trichococcus</taxon>
    </lineage>
</organism>
<dbReference type="STRING" id="140314.SAMN04488076_12122"/>
<dbReference type="PANTHER" id="PTHR12213:SF0">
    <property type="entry name" value="CORRINOID ADENOSYLTRANSFERASE MMAB"/>
    <property type="match status" value="1"/>
</dbReference>
<dbReference type="GO" id="GO:0008817">
    <property type="term" value="F:corrinoid adenosyltransferase activity"/>
    <property type="evidence" value="ECO:0007669"/>
    <property type="project" value="UniProtKB-UniRule"/>
</dbReference>
<evidence type="ECO:0000256" key="2">
    <source>
        <dbReference type="ARBA" id="ARBA00007487"/>
    </source>
</evidence>
<dbReference type="InterPro" id="IPR036451">
    <property type="entry name" value="CblAdoTrfase-like_sf"/>
</dbReference>
<dbReference type="SUPFAM" id="SSF89028">
    <property type="entry name" value="Cobalamin adenosyltransferase-like"/>
    <property type="match status" value="1"/>
</dbReference>
<evidence type="ECO:0000313" key="17">
    <source>
        <dbReference type="Proteomes" id="UP000242754"/>
    </source>
</evidence>
<keyword evidence="5 14" id="KW-0169">Cobalamin biosynthesis</keyword>
<evidence type="ECO:0000256" key="9">
    <source>
        <dbReference type="ARBA" id="ARBA00031529"/>
    </source>
</evidence>
<dbReference type="Pfam" id="PF01923">
    <property type="entry name" value="Cob_adeno_trans"/>
    <property type="match status" value="1"/>
</dbReference>
<evidence type="ECO:0000256" key="5">
    <source>
        <dbReference type="ARBA" id="ARBA00022573"/>
    </source>
</evidence>
<evidence type="ECO:0000256" key="8">
    <source>
        <dbReference type="ARBA" id="ARBA00022840"/>
    </source>
</evidence>
<dbReference type="NCBIfam" id="TIGR00636">
    <property type="entry name" value="PduO_Nterm"/>
    <property type="match status" value="1"/>
</dbReference>
<dbReference type="OrthoDB" id="9778896at2"/>
<dbReference type="Proteomes" id="UP000242754">
    <property type="component" value="Unassembled WGS sequence"/>
</dbReference>
<dbReference type="InterPro" id="IPR016030">
    <property type="entry name" value="CblAdoTrfase-like"/>
</dbReference>
<comment type="pathway">
    <text evidence="1 14">Cofactor biosynthesis; adenosylcobalamin biosynthesis; adenosylcobalamin from cob(II)yrinate a,c-diamide: step 2/7.</text>
</comment>
<evidence type="ECO:0000256" key="7">
    <source>
        <dbReference type="ARBA" id="ARBA00022741"/>
    </source>
</evidence>
<dbReference type="EMBL" id="FJNE01000003">
    <property type="protein sequence ID" value="CZQ90355.1"/>
    <property type="molecule type" value="Genomic_DNA"/>
</dbReference>
<evidence type="ECO:0000313" key="16">
    <source>
        <dbReference type="EMBL" id="CZQ90355.1"/>
    </source>
</evidence>
<evidence type="ECO:0000256" key="12">
    <source>
        <dbReference type="ARBA" id="ARBA00048555"/>
    </source>
</evidence>
<dbReference type="PANTHER" id="PTHR12213">
    <property type="entry name" value="CORRINOID ADENOSYLTRANSFERASE"/>
    <property type="match status" value="1"/>
</dbReference>
<dbReference type="RefSeq" id="WP_087032598.1">
    <property type="nucleotide sequence ID" value="NZ_FJNE01000003.1"/>
</dbReference>
<evidence type="ECO:0000256" key="6">
    <source>
        <dbReference type="ARBA" id="ARBA00022679"/>
    </source>
</evidence>
<keyword evidence="6 14" id="KW-0808">Transferase</keyword>
<evidence type="ECO:0000256" key="14">
    <source>
        <dbReference type="RuleBase" id="RU366026"/>
    </source>
</evidence>
<gene>
    <name evidence="16" type="ORF">Tpal_1252</name>
</gene>
<keyword evidence="7 14" id="KW-0547">Nucleotide-binding</keyword>
<evidence type="ECO:0000256" key="11">
    <source>
        <dbReference type="ARBA" id="ARBA00033354"/>
    </source>
</evidence>
<reference evidence="16 17" key="1">
    <citation type="submission" date="2016-02" db="EMBL/GenBank/DDBJ databases">
        <authorList>
            <person name="Wen L."/>
            <person name="He K."/>
            <person name="Yang H."/>
        </authorList>
    </citation>
    <scope>NUCLEOTIDE SEQUENCE [LARGE SCALE GENOMIC DNA]</scope>
    <source>
        <strain evidence="16">Trichococcus palustris</strain>
    </source>
</reference>
<protein>
    <recommendedName>
        <fullName evidence="4 14">Corrinoid adenosyltransferase</fullName>
        <ecNumber evidence="3 14">2.5.1.17</ecNumber>
    </recommendedName>
    <alternativeName>
        <fullName evidence="9 14">Cob(II)alamin adenosyltransferase</fullName>
    </alternativeName>
    <alternativeName>
        <fullName evidence="11 14">Cob(II)yrinic acid a,c-diamide adenosyltransferase</fullName>
    </alternativeName>
    <alternativeName>
        <fullName evidence="10 14">Cobinamide/cobalamin adenosyltransferase</fullName>
    </alternativeName>
</protein>
<keyword evidence="17" id="KW-1185">Reference proteome</keyword>
<proteinExistence type="inferred from homology"/>
<feature type="domain" description="Cobalamin adenosyltransferase-like" evidence="15">
    <location>
        <begin position="5"/>
        <end position="169"/>
    </location>
</feature>
<comment type="catalytic activity">
    <reaction evidence="13 14">
        <text>2 cob(II)alamin + reduced [electron-transfer flavoprotein] + 2 ATP = 2 adenosylcob(III)alamin + 2 triphosphate + oxidized [electron-transfer flavoprotein] + 3 H(+)</text>
        <dbReference type="Rhea" id="RHEA:28671"/>
        <dbReference type="Rhea" id="RHEA-COMP:10685"/>
        <dbReference type="Rhea" id="RHEA-COMP:10686"/>
        <dbReference type="ChEBI" id="CHEBI:15378"/>
        <dbReference type="ChEBI" id="CHEBI:16304"/>
        <dbReference type="ChEBI" id="CHEBI:18036"/>
        <dbReference type="ChEBI" id="CHEBI:18408"/>
        <dbReference type="ChEBI" id="CHEBI:30616"/>
        <dbReference type="ChEBI" id="CHEBI:57692"/>
        <dbReference type="ChEBI" id="CHEBI:58307"/>
        <dbReference type="EC" id="2.5.1.17"/>
    </reaction>
</comment>